<protein>
    <submittedName>
        <fullName evidence="2">Uncharacterized protein</fullName>
    </submittedName>
</protein>
<gene>
    <name evidence="2" type="ORF">E2C01_053584</name>
</gene>
<keyword evidence="3" id="KW-1185">Reference proteome</keyword>
<name>A0A5B7GH55_PORTR</name>
<dbReference type="EMBL" id="VSRR010016671">
    <property type="protein sequence ID" value="MPC59560.1"/>
    <property type="molecule type" value="Genomic_DNA"/>
</dbReference>
<feature type="region of interest" description="Disordered" evidence="1">
    <location>
        <begin position="72"/>
        <end position="92"/>
    </location>
</feature>
<evidence type="ECO:0000313" key="3">
    <source>
        <dbReference type="Proteomes" id="UP000324222"/>
    </source>
</evidence>
<evidence type="ECO:0000313" key="2">
    <source>
        <dbReference type="EMBL" id="MPC59560.1"/>
    </source>
</evidence>
<dbReference type="Proteomes" id="UP000324222">
    <property type="component" value="Unassembled WGS sequence"/>
</dbReference>
<evidence type="ECO:0000256" key="1">
    <source>
        <dbReference type="SAM" id="MobiDB-lite"/>
    </source>
</evidence>
<proteinExistence type="predicted"/>
<comment type="caution">
    <text evidence="2">The sequence shown here is derived from an EMBL/GenBank/DDBJ whole genome shotgun (WGS) entry which is preliminary data.</text>
</comment>
<reference evidence="2 3" key="1">
    <citation type="submission" date="2019-05" db="EMBL/GenBank/DDBJ databases">
        <title>Another draft genome of Portunus trituberculatus and its Hox gene families provides insights of decapod evolution.</title>
        <authorList>
            <person name="Jeong J.-H."/>
            <person name="Song I."/>
            <person name="Kim S."/>
            <person name="Choi T."/>
            <person name="Kim D."/>
            <person name="Ryu S."/>
            <person name="Kim W."/>
        </authorList>
    </citation>
    <scope>NUCLEOTIDE SEQUENCE [LARGE SCALE GENOMIC DNA]</scope>
    <source>
        <tissue evidence="2">Muscle</tissue>
    </source>
</reference>
<sequence>MKGAGEGMYTTSLWHATNTRRFLSLFLVGNVDLRGEGEGEGRILGVALRRLSLENTGSVFPGLRYAERRVEHRRHPALGGQPGSREQGFSQV</sequence>
<dbReference type="AlphaFoldDB" id="A0A5B7GH55"/>
<organism evidence="2 3">
    <name type="scientific">Portunus trituberculatus</name>
    <name type="common">Swimming crab</name>
    <name type="synonym">Neptunus trituberculatus</name>
    <dbReference type="NCBI Taxonomy" id="210409"/>
    <lineage>
        <taxon>Eukaryota</taxon>
        <taxon>Metazoa</taxon>
        <taxon>Ecdysozoa</taxon>
        <taxon>Arthropoda</taxon>
        <taxon>Crustacea</taxon>
        <taxon>Multicrustacea</taxon>
        <taxon>Malacostraca</taxon>
        <taxon>Eumalacostraca</taxon>
        <taxon>Eucarida</taxon>
        <taxon>Decapoda</taxon>
        <taxon>Pleocyemata</taxon>
        <taxon>Brachyura</taxon>
        <taxon>Eubrachyura</taxon>
        <taxon>Portunoidea</taxon>
        <taxon>Portunidae</taxon>
        <taxon>Portuninae</taxon>
        <taxon>Portunus</taxon>
    </lineage>
</organism>
<accession>A0A5B7GH55</accession>